<feature type="region of interest" description="Disordered" evidence="3">
    <location>
        <begin position="896"/>
        <end position="976"/>
    </location>
</feature>
<evidence type="ECO:0000256" key="1">
    <source>
        <dbReference type="ARBA" id="ARBA00004123"/>
    </source>
</evidence>
<dbReference type="SUPFAM" id="SSF74650">
    <property type="entry name" value="Galactose mutarotase-like"/>
    <property type="match status" value="1"/>
</dbReference>
<dbReference type="Gene3D" id="2.70.98.10">
    <property type="match status" value="1"/>
</dbReference>
<feature type="compositionally biased region" description="Basic and acidic residues" evidence="3">
    <location>
        <begin position="1187"/>
        <end position="1199"/>
    </location>
</feature>
<reference evidence="5" key="1">
    <citation type="submission" date="2020-07" db="EMBL/GenBank/DDBJ databases">
        <authorList>
            <person name="Lin J."/>
        </authorList>
    </citation>
    <scope>NUCLEOTIDE SEQUENCE</scope>
</reference>
<feature type="compositionally biased region" description="Polar residues" evidence="3">
    <location>
        <begin position="967"/>
        <end position="976"/>
    </location>
</feature>
<dbReference type="AlphaFoldDB" id="A0A6V7NK11"/>
<dbReference type="GO" id="GO:0005975">
    <property type="term" value="P:carbohydrate metabolic process"/>
    <property type="evidence" value="ECO:0007669"/>
    <property type="project" value="InterPro"/>
</dbReference>
<evidence type="ECO:0000313" key="5">
    <source>
        <dbReference type="EMBL" id="CAD1818910.1"/>
    </source>
</evidence>
<dbReference type="PANTHER" id="PTHR14571">
    <property type="entry name" value="HISTONE-LYSINE N-METHYLTRANSFERASE SET-26-RELATED"/>
    <property type="match status" value="1"/>
</dbReference>
<dbReference type="GO" id="GO:0016853">
    <property type="term" value="F:isomerase activity"/>
    <property type="evidence" value="ECO:0007669"/>
    <property type="project" value="InterPro"/>
</dbReference>
<dbReference type="InterPro" id="IPR008183">
    <property type="entry name" value="Aldose_1/G6P_1-epimerase"/>
</dbReference>
<feature type="compositionally biased region" description="Polar residues" evidence="3">
    <location>
        <begin position="659"/>
        <end position="674"/>
    </location>
</feature>
<feature type="compositionally biased region" description="Basic residues" evidence="3">
    <location>
        <begin position="1131"/>
        <end position="1141"/>
    </location>
</feature>
<feature type="compositionally biased region" description="Polar residues" evidence="3">
    <location>
        <begin position="913"/>
        <end position="929"/>
    </location>
</feature>
<feature type="compositionally biased region" description="Basic and acidic residues" evidence="3">
    <location>
        <begin position="644"/>
        <end position="658"/>
    </location>
</feature>
<dbReference type="Pfam" id="PF24659">
    <property type="entry name" value="DUF7648"/>
    <property type="match status" value="1"/>
</dbReference>
<organism evidence="5">
    <name type="scientific">Ananas comosus var. bracteatus</name>
    <name type="common">red pineapple</name>
    <dbReference type="NCBI Taxonomy" id="296719"/>
    <lineage>
        <taxon>Eukaryota</taxon>
        <taxon>Viridiplantae</taxon>
        <taxon>Streptophyta</taxon>
        <taxon>Embryophyta</taxon>
        <taxon>Tracheophyta</taxon>
        <taxon>Spermatophyta</taxon>
        <taxon>Magnoliopsida</taxon>
        <taxon>Liliopsida</taxon>
        <taxon>Poales</taxon>
        <taxon>Bromeliaceae</taxon>
        <taxon>Bromelioideae</taxon>
        <taxon>Ananas</taxon>
    </lineage>
</organism>
<accession>A0A6V7NK11</accession>
<feature type="compositionally biased region" description="Basic and acidic residues" evidence="3">
    <location>
        <begin position="930"/>
        <end position="965"/>
    </location>
</feature>
<evidence type="ECO:0000259" key="4">
    <source>
        <dbReference type="Pfam" id="PF24659"/>
    </source>
</evidence>
<dbReference type="GO" id="GO:0005634">
    <property type="term" value="C:nucleus"/>
    <property type="evidence" value="ECO:0007669"/>
    <property type="project" value="UniProtKB-SubCell"/>
</dbReference>
<feature type="region of interest" description="Disordered" evidence="3">
    <location>
        <begin position="1093"/>
        <end position="1221"/>
    </location>
</feature>
<feature type="compositionally biased region" description="Polar residues" evidence="3">
    <location>
        <begin position="824"/>
        <end position="842"/>
    </location>
</feature>
<evidence type="ECO:0000256" key="2">
    <source>
        <dbReference type="ARBA" id="ARBA00023242"/>
    </source>
</evidence>
<feature type="compositionally biased region" description="Polar residues" evidence="3">
    <location>
        <begin position="855"/>
        <end position="874"/>
    </location>
</feature>
<dbReference type="InterPro" id="IPR014718">
    <property type="entry name" value="GH-type_carb-bd"/>
</dbReference>
<dbReference type="GO" id="GO:0030246">
    <property type="term" value="F:carbohydrate binding"/>
    <property type="evidence" value="ECO:0007669"/>
    <property type="project" value="InterPro"/>
</dbReference>
<dbReference type="InterPro" id="IPR011013">
    <property type="entry name" value="Gal_mutarotase_sf_dom"/>
</dbReference>
<evidence type="ECO:0000256" key="3">
    <source>
        <dbReference type="SAM" id="MobiDB-lite"/>
    </source>
</evidence>
<feature type="compositionally biased region" description="Low complexity" evidence="3">
    <location>
        <begin position="801"/>
        <end position="815"/>
    </location>
</feature>
<feature type="compositionally biased region" description="Polar residues" evidence="3">
    <location>
        <begin position="771"/>
        <end position="785"/>
    </location>
</feature>
<dbReference type="PANTHER" id="PTHR14571:SF9">
    <property type="entry name" value="HISTONE-LYSINE N-METHYLTRANSFERASE SET-26-RELATED"/>
    <property type="match status" value="1"/>
</dbReference>
<protein>
    <recommendedName>
        <fullName evidence="4">DUF7648 domain-containing protein</fullName>
    </recommendedName>
</protein>
<dbReference type="Pfam" id="PF01263">
    <property type="entry name" value="Aldose_epim"/>
    <property type="match status" value="1"/>
</dbReference>
<feature type="region of interest" description="Disordered" evidence="3">
    <location>
        <begin position="405"/>
        <end position="482"/>
    </location>
</feature>
<sequence>MAERSGTGSAEALEHIERRCNFGCVVGRVANRIRNGKNTHCPSTSHLTVFMPFPRIRPLHTYWNFAGHNSGNILEHSIQIWGRHITPVDEYTVPTGEIIPVEGTPFDCTSDRKIGSRIHEVQALAAGTTTTTCSNCGEEGMSRLRHAAKLRDPSSSRVLNLWTNAPGLQFDTGNYVNGVTVYAEHAGVCFETQAAPSSSHGGGGGGGALRRLGRWVVDGGLLVRRHLRRRGGDGELRRVRRVGAHPLRPLRPRRPLLRLPQLQAHLPSATAAAAAGAAAADGGGDDNEEETEVAQLLAELPTKTAFRRWGQVPREDRVHVQGPALAPAPAPAPAPALGGGGDHALFGRGLSSVFTANLWRCAGYVPKKFGFRYREFPCWDEESQEDGDRNASHSVADTLFSLSKDAAAPPSSASERNRLATNCGKKERSANKRKKESAAEEGKELLGRKKVRSNTDRASGDTNRRGSVPIIDMNKSDASEGRNLQVDNWVVTEKKAEDKKGETDVKPGSPAQQEGTNVVVVVDMHGDSQTNTPSAEDMASLRVDQKVSAEVPLKVETVDVVESVKAEVSAAANVFRGEGQDAVMESIKVEPKTENPSEVNQTVDSCTINSESLKSVINSLRGSQDLPDVPLLPDSNGATSLNLKPDEVEADKKLDRSDNSVQHHQSSSGQLSENLQDHESAAIGLPSGKPKSQDSSRTAEQADNAPKQGVVDADGAHKIPIELRRHSSACLDEPIKTEALSITKASSASAVTISRSVSSISLPTAGKAAHSTKQQQEKPSVSAEESLQEHSRRPAKHPPKASQMSRAASSSATKSRLSDRTPGNEATSQQSHIKPTASSVSYKKNERVHQPYPQPSSLSDVINNSISPYPAASDSTTALSDEQLALLLHQQLNSSPRVPRVPRARQSVGGQFAPSTGVSVFSKRSSQSGGRDHAPVFKKKSKEDGSRDSSRNSRESDDEIRKLGKESTFSTDGSVTSMQKSLLGTTVEGATNSSSLSPCLVAPTGLNVSSVRSSPRENIPIDYSSYNSRTLPGLIDEIMCKNRNITYEELCDAVQPHWNDLRKPNGDRYAYPSHLHAVHDCLRNRSEWAHLIDQAPKTNSGKKRREFRGKGTGDAEDKSGGESHREEFPKGKRKARKRRRLELKGRAVNIKDGIGSRKKRRIQGPGSASDNDNDILRPSAASLSRSSNEEGNEKNHSSDGESQETLEADTATSSSSSSESE</sequence>
<feature type="domain" description="DUF7648" evidence="4">
    <location>
        <begin position="1030"/>
        <end position="1092"/>
    </location>
</feature>
<feature type="region of interest" description="Disordered" evidence="3">
    <location>
        <begin position="624"/>
        <end position="719"/>
    </location>
</feature>
<dbReference type="InterPro" id="IPR056065">
    <property type="entry name" value="DUF7648"/>
</dbReference>
<feature type="compositionally biased region" description="Basic and acidic residues" evidence="3">
    <location>
        <begin position="1108"/>
        <end position="1130"/>
    </location>
</feature>
<feature type="region of interest" description="Disordered" evidence="3">
    <location>
        <begin position="763"/>
        <end position="874"/>
    </location>
</feature>
<name>A0A6V7NK11_ANACO</name>
<feature type="compositionally biased region" description="Low complexity" evidence="3">
    <location>
        <begin position="1176"/>
        <end position="1186"/>
    </location>
</feature>
<keyword evidence="2" id="KW-0539">Nucleus</keyword>
<comment type="subcellular location">
    <subcellularLocation>
        <location evidence="1">Nucleus</location>
    </subcellularLocation>
</comment>
<proteinExistence type="predicted"/>
<gene>
    <name evidence="5" type="ORF">CB5_LOCUS2121</name>
</gene>
<dbReference type="EMBL" id="LR862139">
    <property type="protein sequence ID" value="CAD1818910.1"/>
    <property type="molecule type" value="Genomic_DNA"/>
</dbReference>
<feature type="compositionally biased region" description="Basic and acidic residues" evidence="3">
    <location>
        <begin position="424"/>
        <end position="464"/>
    </location>
</feature>